<proteinExistence type="predicted"/>
<protein>
    <submittedName>
        <fullName evidence="1">Uncharacterized protein</fullName>
    </submittedName>
</protein>
<evidence type="ECO:0000313" key="1">
    <source>
        <dbReference type="EMBL" id="DAE92457.1"/>
    </source>
</evidence>
<reference evidence="1" key="1">
    <citation type="journal article" date="2021" name="Proc. Natl. Acad. Sci. U.S.A.">
        <title>A Catalog of Tens of Thousands of Viruses from Human Metagenomes Reveals Hidden Associations with Chronic Diseases.</title>
        <authorList>
            <person name="Tisza M.J."/>
            <person name="Buck C.B."/>
        </authorList>
    </citation>
    <scope>NUCLEOTIDE SEQUENCE</scope>
    <source>
        <strain evidence="1">Ct7CH26</strain>
    </source>
</reference>
<organism evidence="1">
    <name type="scientific">Myoviridae sp. ct7CH26</name>
    <dbReference type="NCBI Taxonomy" id="2827604"/>
    <lineage>
        <taxon>Viruses</taxon>
        <taxon>Duplodnaviria</taxon>
        <taxon>Heunggongvirae</taxon>
        <taxon>Uroviricota</taxon>
        <taxon>Caudoviricetes</taxon>
    </lineage>
</organism>
<accession>A0A8S5RT55</accession>
<dbReference type="EMBL" id="BK057800">
    <property type="protein sequence ID" value="DAE92457.1"/>
    <property type="molecule type" value="Genomic_DNA"/>
</dbReference>
<name>A0A8S5RT55_9CAUD</name>
<sequence length="160" mass="18857">MKLKNMKCNMEPSLNIRSFRIGNLVYNSHLDRIGYIAEITRADMTLFHGEMLIKEAGFYHEILDKVVLGDVRPIRLTPTLLEKCGFEKEFSDCYQRFDYYIIPRVICLSPKKEGFCWQVEDEIDDCNVDVPIKYLHQLQNIYFTLTGTELNVEKIYDARM</sequence>